<accession>A0ABX5A9A3</accession>
<gene>
    <name evidence="2" type="ORF">C5C40_15265</name>
</gene>
<protein>
    <submittedName>
        <fullName evidence="2">Helix-turn-helix domain-containing protein</fullName>
    </submittedName>
</protein>
<organism evidence="2 3">
    <name type="scientific">Rathayibacter rathayi</name>
    <name type="common">Corynebacterium rathayi</name>
    <dbReference type="NCBI Taxonomy" id="33887"/>
    <lineage>
        <taxon>Bacteria</taxon>
        <taxon>Bacillati</taxon>
        <taxon>Actinomycetota</taxon>
        <taxon>Actinomycetes</taxon>
        <taxon>Micrococcales</taxon>
        <taxon>Microbacteriaceae</taxon>
        <taxon>Rathayibacter</taxon>
    </lineage>
</organism>
<dbReference type="Pfam" id="PF13936">
    <property type="entry name" value="HTH_38"/>
    <property type="match status" value="1"/>
</dbReference>
<proteinExistence type="predicted"/>
<dbReference type="EMBL" id="PSVT01000060">
    <property type="protein sequence ID" value="PPH71253.1"/>
    <property type="molecule type" value="Genomic_DNA"/>
</dbReference>
<sequence>MGHTYDLSKYSDDGYRDVTGTDYALGRDADCVAGVALEAKLRSEAARDAYTTVLDQAIAALRDAGLSIREIAGRLDLSKSHVARRLRRGPYRSMPQPEIDSLVEAVWTEGLQRVRERLAPREGDVARPFTYSMNILISQSSEAPES</sequence>
<dbReference type="Proteomes" id="UP000239698">
    <property type="component" value="Unassembled WGS sequence"/>
</dbReference>
<dbReference type="RefSeq" id="WP_097168002.1">
    <property type="nucleotide sequence ID" value="NZ_PSUP01000054.1"/>
</dbReference>
<comment type="caution">
    <text evidence="2">The sequence shown here is derived from an EMBL/GenBank/DDBJ whole genome shotgun (WGS) entry which is preliminary data.</text>
</comment>
<evidence type="ECO:0000259" key="1">
    <source>
        <dbReference type="Pfam" id="PF13936"/>
    </source>
</evidence>
<evidence type="ECO:0000313" key="3">
    <source>
        <dbReference type="Proteomes" id="UP000239698"/>
    </source>
</evidence>
<keyword evidence="3" id="KW-1185">Reference proteome</keyword>
<name>A0ABX5A9A3_RATRA</name>
<dbReference type="InterPro" id="IPR025246">
    <property type="entry name" value="IS30-like_HTH"/>
</dbReference>
<feature type="domain" description="Transposase IS30-like HTH" evidence="1">
    <location>
        <begin position="57"/>
        <end position="89"/>
    </location>
</feature>
<evidence type="ECO:0000313" key="2">
    <source>
        <dbReference type="EMBL" id="PPH71253.1"/>
    </source>
</evidence>
<reference evidence="2 3" key="1">
    <citation type="submission" date="2018-02" db="EMBL/GenBank/DDBJ databases">
        <title>Bacteriophage NCPPB3778 and a type I-E CRISPR drive the evolution of the US Biological Select Agent, Rathayibacter toxicus.</title>
        <authorList>
            <person name="Davis E.W.II."/>
            <person name="Tabima J.F."/>
            <person name="Weisberg A.J."/>
            <person name="Lopes L.D."/>
            <person name="Wiseman M.S."/>
            <person name="Wiseman M.S."/>
            <person name="Pupko T."/>
            <person name="Belcher M.S."/>
            <person name="Sechler A.J."/>
            <person name="Tancos M.A."/>
            <person name="Schroeder B.K."/>
            <person name="Murray T.D."/>
            <person name="Luster D.G."/>
            <person name="Schneider W.L."/>
            <person name="Rogers E."/>
            <person name="Andreote F.D."/>
            <person name="Grunwald N.J."/>
            <person name="Putnam M.L."/>
            <person name="Chang J.H."/>
        </authorList>
    </citation>
    <scope>NUCLEOTIDE SEQUENCE [LARGE SCALE GENOMIC DNA]</scope>
    <source>
        <strain evidence="2 3">AY1D6</strain>
    </source>
</reference>